<dbReference type="InterPro" id="IPR004307">
    <property type="entry name" value="TspO_MBR"/>
</dbReference>
<dbReference type="Pfam" id="PF03073">
    <property type="entry name" value="TspO_MBR"/>
    <property type="match status" value="1"/>
</dbReference>
<comment type="similarity">
    <text evidence="2">Belongs to the TspO/BZRP family.</text>
</comment>
<proteinExistence type="inferred from homology"/>
<keyword evidence="8" id="KW-1185">Reference proteome</keyword>
<reference evidence="7 8" key="1">
    <citation type="submission" date="2019-12" db="EMBL/GenBank/DDBJ databases">
        <title>Nesterenkonia muleiensis sp. nov., a novel actinobacterium isolated from sap of Populus euphratica.</title>
        <authorList>
            <person name="Wang R."/>
        </authorList>
    </citation>
    <scope>NUCLEOTIDE SEQUENCE [LARGE SCALE GENOMIC DNA]</scope>
    <source>
        <strain evidence="7 8">F10</strain>
    </source>
</reference>
<evidence type="ECO:0000256" key="3">
    <source>
        <dbReference type="ARBA" id="ARBA00022692"/>
    </source>
</evidence>
<dbReference type="OrthoDB" id="9795496at2"/>
<feature type="transmembrane region" description="Helical" evidence="6">
    <location>
        <begin position="112"/>
        <end position="132"/>
    </location>
</feature>
<evidence type="ECO:0000256" key="2">
    <source>
        <dbReference type="ARBA" id="ARBA00007524"/>
    </source>
</evidence>
<evidence type="ECO:0000256" key="6">
    <source>
        <dbReference type="SAM" id="Phobius"/>
    </source>
</evidence>
<keyword evidence="5 6" id="KW-0472">Membrane</keyword>
<dbReference type="InterPro" id="IPR038330">
    <property type="entry name" value="TspO/MBR-related_sf"/>
</dbReference>
<protein>
    <submittedName>
        <fullName evidence="7">Tryptophan-rich sensory protein</fullName>
    </submittedName>
</protein>
<feature type="transmembrane region" description="Helical" evidence="6">
    <location>
        <begin position="52"/>
        <end position="73"/>
    </location>
</feature>
<accession>A0A7K1UKP7</accession>
<dbReference type="PANTHER" id="PTHR10057:SF0">
    <property type="entry name" value="TRANSLOCATOR PROTEIN"/>
    <property type="match status" value="1"/>
</dbReference>
<dbReference type="PANTHER" id="PTHR10057">
    <property type="entry name" value="PERIPHERAL-TYPE BENZODIAZEPINE RECEPTOR"/>
    <property type="match status" value="1"/>
</dbReference>
<evidence type="ECO:0000313" key="7">
    <source>
        <dbReference type="EMBL" id="MVT27039.1"/>
    </source>
</evidence>
<dbReference type="FunFam" id="1.20.1260.100:FF:000001">
    <property type="entry name" value="translocator protein 2"/>
    <property type="match status" value="1"/>
</dbReference>
<dbReference type="GO" id="GO:0033013">
    <property type="term" value="P:tetrapyrrole metabolic process"/>
    <property type="evidence" value="ECO:0007669"/>
    <property type="project" value="UniProtKB-ARBA"/>
</dbReference>
<evidence type="ECO:0000256" key="1">
    <source>
        <dbReference type="ARBA" id="ARBA00004141"/>
    </source>
</evidence>
<dbReference type="Gene3D" id="1.20.1260.100">
    <property type="entry name" value="TspO/MBR protein"/>
    <property type="match status" value="1"/>
</dbReference>
<sequence length="167" mass="18238">MASQTRTIQVLGLAVMIAVPLLVGFLGSQATSEHTDGWYSEAEVAPWNPPSWVFSPVWTTLYIMMGVAAWLVWRHRHAAAVRTALGLYLAQLVLNGLWTPLFFAGYPAWGTAALWGAMAVILGLILVLALTIRAFWPISRLAAVLLLPYLGWVAYAASLNLYIAIAN</sequence>
<dbReference type="AlphaFoldDB" id="A0A7K1UKP7"/>
<keyword evidence="3 6" id="KW-0812">Transmembrane</keyword>
<dbReference type="RefSeq" id="WP_157324599.1">
    <property type="nucleotide sequence ID" value="NZ_BMFX01000021.1"/>
</dbReference>
<feature type="transmembrane region" description="Helical" evidence="6">
    <location>
        <begin position="85"/>
        <end position="106"/>
    </location>
</feature>
<feature type="transmembrane region" description="Helical" evidence="6">
    <location>
        <begin position="144"/>
        <end position="165"/>
    </location>
</feature>
<gene>
    <name evidence="7" type="ORF">GNZ21_11840</name>
</gene>
<feature type="transmembrane region" description="Helical" evidence="6">
    <location>
        <begin position="12"/>
        <end position="32"/>
    </location>
</feature>
<keyword evidence="4 6" id="KW-1133">Transmembrane helix</keyword>
<dbReference type="PIRSF" id="PIRSF005859">
    <property type="entry name" value="PBR"/>
    <property type="match status" value="1"/>
</dbReference>
<comment type="subcellular location">
    <subcellularLocation>
        <location evidence="1">Membrane</location>
        <topology evidence="1">Multi-pass membrane protein</topology>
    </subcellularLocation>
</comment>
<dbReference type="Proteomes" id="UP000460157">
    <property type="component" value="Unassembled WGS sequence"/>
</dbReference>
<evidence type="ECO:0000313" key="8">
    <source>
        <dbReference type="Proteomes" id="UP000460157"/>
    </source>
</evidence>
<organism evidence="7 8">
    <name type="scientific">Nesterenkonia alkaliphila</name>
    <dbReference type="NCBI Taxonomy" id="1463631"/>
    <lineage>
        <taxon>Bacteria</taxon>
        <taxon>Bacillati</taxon>
        <taxon>Actinomycetota</taxon>
        <taxon>Actinomycetes</taxon>
        <taxon>Micrococcales</taxon>
        <taxon>Micrococcaceae</taxon>
        <taxon>Nesterenkonia</taxon>
    </lineage>
</organism>
<name>A0A7K1UKP7_9MICC</name>
<evidence type="ECO:0000256" key="4">
    <source>
        <dbReference type="ARBA" id="ARBA00022989"/>
    </source>
</evidence>
<dbReference type="EMBL" id="WRPM01000085">
    <property type="protein sequence ID" value="MVT27039.1"/>
    <property type="molecule type" value="Genomic_DNA"/>
</dbReference>
<comment type="caution">
    <text evidence="7">The sequence shown here is derived from an EMBL/GenBank/DDBJ whole genome shotgun (WGS) entry which is preliminary data.</text>
</comment>
<dbReference type="CDD" id="cd15904">
    <property type="entry name" value="TSPO_MBR"/>
    <property type="match status" value="1"/>
</dbReference>
<evidence type="ECO:0000256" key="5">
    <source>
        <dbReference type="ARBA" id="ARBA00023136"/>
    </source>
</evidence>
<dbReference type="GO" id="GO:0016020">
    <property type="term" value="C:membrane"/>
    <property type="evidence" value="ECO:0007669"/>
    <property type="project" value="UniProtKB-SubCell"/>
</dbReference>